<dbReference type="PROSITE" id="PS51387">
    <property type="entry name" value="FAD_PCMH"/>
    <property type="match status" value="1"/>
</dbReference>
<dbReference type="InterPro" id="IPR050416">
    <property type="entry name" value="FAD-linked_Oxidoreductase"/>
</dbReference>
<accession>A0AAV9PBC8</accession>
<evidence type="ECO:0000256" key="3">
    <source>
        <dbReference type="ARBA" id="ARBA00022630"/>
    </source>
</evidence>
<dbReference type="Pfam" id="PF01565">
    <property type="entry name" value="FAD_binding_4"/>
    <property type="match status" value="1"/>
</dbReference>
<evidence type="ECO:0000256" key="5">
    <source>
        <dbReference type="ARBA" id="ARBA00023002"/>
    </source>
</evidence>
<keyword evidence="3" id="KW-0285">Flavoprotein</keyword>
<evidence type="ECO:0000256" key="1">
    <source>
        <dbReference type="ARBA" id="ARBA00001974"/>
    </source>
</evidence>
<dbReference type="SUPFAM" id="SSF56176">
    <property type="entry name" value="FAD-binding/transporter-associated domain-like"/>
    <property type="match status" value="1"/>
</dbReference>
<reference evidence="7 8" key="1">
    <citation type="submission" date="2023-08" db="EMBL/GenBank/DDBJ databases">
        <title>Black Yeasts Isolated from many extreme environments.</title>
        <authorList>
            <person name="Coleine C."/>
            <person name="Stajich J.E."/>
            <person name="Selbmann L."/>
        </authorList>
    </citation>
    <scope>NUCLEOTIDE SEQUENCE [LARGE SCALE GENOMIC DNA]</scope>
    <source>
        <strain evidence="7 8">CCFEE 5935</strain>
    </source>
</reference>
<dbReference type="GeneID" id="89926418"/>
<dbReference type="InterPro" id="IPR016166">
    <property type="entry name" value="FAD-bd_PCMH"/>
</dbReference>
<dbReference type="Gene3D" id="3.30.465.10">
    <property type="match status" value="1"/>
</dbReference>
<proteinExistence type="inferred from homology"/>
<dbReference type="InterPro" id="IPR016167">
    <property type="entry name" value="FAD-bd_PCMH_sub1"/>
</dbReference>
<dbReference type="GO" id="GO:0016491">
    <property type="term" value="F:oxidoreductase activity"/>
    <property type="evidence" value="ECO:0007669"/>
    <property type="project" value="UniProtKB-KW"/>
</dbReference>
<gene>
    <name evidence="7" type="ORF">LTR77_005074</name>
</gene>
<organism evidence="7 8">
    <name type="scientific">Saxophila tyrrhenica</name>
    <dbReference type="NCBI Taxonomy" id="1690608"/>
    <lineage>
        <taxon>Eukaryota</taxon>
        <taxon>Fungi</taxon>
        <taxon>Dikarya</taxon>
        <taxon>Ascomycota</taxon>
        <taxon>Pezizomycotina</taxon>
        <taxon>Dothideomycetes</taxon>
        <taxon>Dothideomycetidae</taxon>
        <taxon>Mycosphaerellales</taxon>
        <taxon>Extremaceae</taxon>
        <taxon>Saxophila</taxon>
    </lineage>
</organism>
<dbReference type="InterPro" id="IPR006094">
    <property type="entry name" value="Oxid_FAD_bind_N"/>
</dbReference>
<keyword evidence="4" id="KW-0274">FAD</keyword>
<dbReference type="Pfam" id="PF08031">
    <property type="entry name" value="BBE"/>
    <property type="match status" value="1"/>
</dbReference>
<dbReference type="InterPro" id="IPR012951">
    <property type="entry name" value="BBE"/>
</dbReference>
<evidence type="ECO:0000313" key="7">
    <source>
        <dbReference type="EMBL" id="KAK5170486.1"/>
    </source>
</evidence>
<evidence type="ECO:0000313" key="8">
    <source>
        <dbReference type="Proteomes" id="UP001337655"/>
    </source>
</evidence>
<protein>
    <recommendedName>
        <fullName evidence="6">FAD-binding PCMH-type domain-containing protein</fullName>
    </recommendedName>
</protein>
<dbReference type="AlphaFoldDB" id="A0AAV9PBC8"/>
<evidence type="ECO:0000259" key="6">
    <source>
        <dbReference type="PROSITE" id="PS51387"/>
    </source>
</evidence>
<name>A0AAV9PBC8_9PEZI</name>
<keyword evidence="8" id="KW-1185">Reference proteome</keyword>
<comment type="similarity">
    <text evidence="2">Belongs to the oxygen-dependent FAD-linked oxidoreductase family.</text>
</comment>
<feature type="domain" description="FAD-binding PCMH-type" evidence="6">
    <location>
        <begin position="36"/>
        <end position="212"/>
    </location>
</feature>
<sequence>MADLNLLREIVGPERVLEAGTDAYSKAVFIGNLNYRMTMPAAVVQATSVENIQATISFARRNHVCLTVKNGGHSYMGYCLNEGGIVLDLSPMKGCYVDTGNMRISMEGGLTWKEVYYKYFDDPRDIVIGGQCPTVGVSGFTLGGGLSPFSRSYGLACDNLLQMTIVTYEGEVVTVSRNEKEERKRELFWALAGGGGSNFGVTVNMTCEIHKLRDPQGTVVCGQLSWNLPQQKDAFDSMMNCFNTTKCPDELTIDALWTHGQQKQLTGGMTVIYNGGEAEAQKALAPLLEFNPATTTLKPMRWTDWVHQSEGWDPFSQVYHHHASFIFAEGSITPELNSKISSLVAEAVELLGITDSNGPNDPKCHILWDHIGGATTRTASQETPFYWRQGHYVSTIKVQWTDPAQGEKMMDFTAKCKTVLLPHAIEQKAAYLNYIDGTVPNWQEAYYGHNYPRLQKVKTQWDPEDFFWNMQSIEPLRESGKSTPISEALPVPAQIDILDLPTVKKVGQWWETYAPLVTPGLLGSPETEEEVFKRDAKIRGSLLRGGSNL</sequence>
<dbReference type="InterPro" id="IPR036318">
    <property type="entry name" value="FAD-bd_PCMH-like_sf"/>
</dbReference>
<dbReference type="Gene3D" id="3.30.43.10">
    <property type="entry name" value="Uridine Diphospho-n-acetylenolpyruvylglucosamine Reductase, domain 2"/>
    <property type="match status" value="1"/>
</dbReference>
<evidence type="ECO:0000256" key="4">
    <source>
        <dbReference type="ARBA" id="ARBA00022827"/>
    </source>
</evidence>
<dbReference type="RefSeq" id="XP_064659684.1">
    <property type="nucleotide sequence ID" value="XM_064802323.1"/>
</dbReference>
<dbReference type="PANTHER" id="PTHR42973:SF39">
    <property type="entry name" value="FAD-BINDING PCMH-TYPE DOMAIN-CONTAINING PROTEIN"/>
    <property type="match status" value="1"/>
</dbReference>
<dbReference type="Gene3D" id="3.40.462.20">
    <property type="match status" value="1"/>
</dbReference>
<comment type="caution">
    <text evidence="7">The sequence shown here is derived from an EMBL/GenBank/DDBJ whole genome shotgun (WGS) entry which is preliminary data.</text>
</comment>
<dbReference type="InterPro" id="IPR016169">
    <property type="entry name" value="FAD-bd_PCMH_sub2"/>
</dbReference>
<dbReference type="Proteomes" id="UP001337655">
    <property type="component" value="Unassembled WGS sequence"/>
</dbReference>
<dbReference type="GO" id="GO:0071949">
    <property type="term" value="F:FAD binding"/>
    <property type="evidence" value="ECO:0007669"/>
    <property type="project" value="InterPro"/>
</dbReference>
<evidence type="ECO:0000256" key="2">
    <source>
        <dbReference type="ARBA" id="ARBA00005466"/>
    </source>
</evidence>
<comment type="cofactor">
    <cofactor evidence="1">
        <name>FAD</name>
        <dbReference type="ChEBI" id="CHEBI:57692"/>
    </cofactor>
</comment>
<dbReference type="PANTHER" id="PTHR42973">
    <property type="entry name" value="BINDING OXIDOREDUCTASE, PUTATIVE (AFU_ORTHOLOGUE AFUA_1G17690)-RELATED"/>
    <property type="match status" value="1"/>
</dbReference>
<keyword evidence="5" id="KW-0560">Oxidoreductase</keyword>
<dbReference type="EMBL" id="JAVRRT010000007">
    <property type="protein sequence ID" value="KAK5170486.1"/>
    <property type="molecule type" value="Genomic_DNA"/>
</dbReference>